<reference evidence="1 2" key="1">
    <citation type="submission" date="2014-04" db="EMBL/GenBank/DDBJ databases">
        <authorList>
            <consortium name="DOE Joint Genome Institute"/>
            <person name="Kuo A."/>
            <person name="Kohler A."/>
            <person name="Nagy L.G."/>
            <person name="Floudas D."/>
            <person name="Copeland A."/>
            <person name="Barry K.W."/>
            <person name="Cichocki N."/>
            <person name="Veneault-Fourrey C."/>
            <person name="LaButti K."/>
            <person name="Lindquist E.A."/>
            <person name="Lipzen A."/>
            <person name="Lundell T."/>
            <person name="Morin E."/>
            <person name="Murat C."/>
            <person name="Sun H."/>
            <person name="Tunlid A."/>
            <person name="Henrissat B."/>
            <person name="Grigoriev I.V."/>
            <person name="Hibbett D.S."/>
            <person name="Martin F."/>
            <person name="Nordberg H.P."/>
            <person name="Cantor M.N."/>
            <person name="Hua S.X."/>
        </authorList>
    </citation>
    <scope>NUCLEOTIDE SEQUENCE [LARGE SCALE GENOMIC DNA]</scope>
    <source>
        <strain evidence="1 2">Foug A</strain>
    </source>
</reference>
<proteinExistence type="predicted"/>
<dbReference type="HOGENOM" id="CLU_2723692_0_0_1"/>
<dbReference type="AlphaFoldDB" id="A0A0C3DVD5"/>
<sequence length="72" mass="8340">MHAISPGTRHSVIPFSASLNYSTEHHPLSIEPVAIPPFVKNRSISEESGTVSFWYQYRARWFNVNPYTWLSF</sequence>
<protein>
    <submittedName>
        <fullName evidence="1">Uncharacterized protein</fullName>
    </submittedName>
</protein>
<organism evidence="1 2">
    <name type="scientific">Scleroderma citrinum Foug A</name>
    <dbReference type="NCBI Taxonomy" id="1036808"/>
    <lineage>
        <taxon>Eukaryota</taxon>
        <taxon>Fungi</taxon>
        <taxon>Dikarya</taxon>
        <taxon>Basidiomycota</taxon>
        <taxon>Agaricomycotina</taxon>
        <taxon>Agaricomycetes</taxon>
        <taxon>Agaricomycetidae</taxon>
        <taxon>Boletales</taxon>
        <taxon>Sclerodermatineae</taxon>
        <taxon>Sclerodermataceae</taxon>
        <taxon>Scleroderma</taxon>
    </lineage>
</organism>
<dbReference type="EMBL" id="KN822066">
    <property type="protein sequence ID" value="KIM60119.1"/>
    <property type="molecule type" value="Genomic_DNA"/>
</dbReference>
<gene>
    <name evidence="1" type="ORF">SCLCIDRAFT_1217146</name>
</gene>
<reference evidence="2" key="2">
    <citation type="submission" date="2015-01" db="EMBL/GenBank/DDBJ databases">
        <title>Evolutionary Origins and Diversification of the Mycorrhizal Mutualists.</title>
        <authorList>
            <consortium name="DOE Joint Genome Institute"/>
            <consortium name="Mycorrhizal Genomics Consortium"/>
            <person name="Kohler A."/>
            <person name="Kuo A."/>
            <person name="Nagy L.G."/>
            <person name="Floudas D."/>
            <person name="Copeland A."/>
            <person name="Barry K.W."/>
            <person name="Cichocki N."/>
            <person name="Veneault-Fourrey C."/>
            <person name="LaButti K."/>
            <person name="Lindquist E.A."/>
            <person name="Lipzen A."/>
            <person name="Lundell T."/>
            <person name="Morin E."/>
            <person name="Murat C."/>
            <person name="Riley R."/>
            <person name="Ohm R."/>
            <person name="Sun H."/>
            <person name="Tunlid A."/>
            <person name="Henrissat B."/>
            <person name="Grigoriev I.V."/>
            <person name="Hibbett D.S."/>
            <person name="Martin F."/>
        </authorList>
    </citation>
    <scope>NUCLEOTIDE SEQUENCE [LARGE SCALE GENOMIC DNA]</scope>
    <source>
        <strain evidence="2">Foug A</strain>
    </source>
</reference>
<accession>A0A0C3DVD5</accession>
<name>A0A0C3DVD5_9AGAM</name>
<keyword evidence="2" id="KW-1185">Reference proteome</keyword>
<dbReference type="InParanoid" id="A0A0C3DVD5"/>
<dbReference type="Proteomes" id="UP000053989">
    <property type="component" value="Unassembled WGS sequence"/>
</dbReference>
<evidence type="ECO:0000313" key="2">
    <source>
        <dbReference type="Proteomes" id="UP000053989"/>
    </source>
</evidence>
<evidence type="ECO:0000313" key="1">
    <source>
        <dbReference type="EMBL" id="KIM60119.1"/>
    </source>
</evidence>